<name>A0A2W1JPK0_9CYAN</name>
<evidence type="ECO:0000313" key="2">
    <source>
        <dbReference type="Proteomes" id="UP000248857"/>
    </source>
</evidence>
<dbReference type="EMBL" id="PQWO01000027">
    <property type="protein sequence ID" value="PZD70817.1"/>
    <property type="molecule type" value="Genomic_DNA"/>
</dbReference>
<gene>
    <name evidence="1" type="ORF">C1752_08959</name>
</gene>
<proteinExistence type="predicted"/>
<accession>A0A2W1JPK0</accession>
<dbReference type="Proteomes" id="UP000248857">
    <property type="component" value="Unassembled WGS sequence"/>
</dbReference>
<comment type="caution">
    <text evidence="1">The sequence shown here is derived from an EMBL/GenBank/DDBJ whole genome shotgun (WGS) entry which is preliminary data.</text>
</comment>
<reference evidence="1 2" key="1">
    <citation type="journal article" date="2018" name="Sci. Rep.">
        <title>A novel species of the marine cyanobacterium Acaryochloris with a unique pigment content and lifestyle.</title>
        <authorList>
            <person name="Partensky F."/>
            <person name="Six C."/>
            <person name="Ratin M."/>
            <person name="Garczarek L."/>
            <person name="Vaulot D."/>
            <person name="Probert I."/>
            <person name="Calteau A."/>
            <person name="Gourvil P."/>
            <person name="Marie D."/>
            <person name="Grebert T."/>
            <person name="Bouchier C."/>
            <person name="Le Panse S."/>
            <person name="Gachenot M."/>
            <person name="Rodriguez F."/>
            <person name="Garrido J.L."/>
        </authorList>
    </citation>
    <scope>NUCLEOTIDE SEQUENCE [LARGE SCALE GENOMIC DNA]</scope>
    <source>
        <strain evidence="1 2">RCC1774</strain>
    </source>
</reference>
<organism evidence="1 2">
    <name type="scientific">Acaryochloris thomasi RCC1774</name>
    <dbReference type="NCBI Taxonomy" id="1764569"/>
    <lineage>
        <taxon>Bacteria</taxon>
        <taxon>Bacillati</taxon>
        <taxon>Cyanobacteriota</taxon>
        <taxon>Cyanophyceae</taxon>
        <taxon>Acaryochloridales</taxon>
        <taxon>Acaryochloridaceae</taxon>
        <taxon>Acaryochloris</taxon>
        <taxon>Acaryochloris thomasi</taxon>
    </lineage>
</organism>
<protein>
    <submittedName>
        <fullName evidence="1">Uncharacterized protein</fullName>
    </submittedName>
</protein>
<dbReference type="AlphaFoldDB" id="A0A2W1JPK0"/>
<evidence type="ECO:0000313" key="1">
    <source>
        <dbReference type="EMBL" id="PZD70817.1"/>
    </source>
</evidence>
<keyword evidence="2" id="KW-1185">Reference proteome</keyword>
<sequence length="68" mass="8094">MLQEYYERYVEPMPMMRKPLGVEQSIKGSFRVGYYEFVIRGQYDRLDYVDDGLELIDYNLHSAGSTLF</sequence>